<feature type="transmembrane region" description="Helical" evidence="1">
    <location>
        <begin position="12"/>
        <end position="38"/>
    </location>
</feature>
<name>A0A3L7JK55_9BACI</name>
<evidence type="ECO:0000313" key="3">
    <source>
        <dbReference type="Proteomes" id="UP000276770"/>
    </source>
</evidence>
<protein>
    <recommendedName>
        <fullName evidence="4">DUF624 domain-containing protein</fullName>
    </recommendedName>
</protein>
<dbReference type="EMBL" id="RCVZ01000023">
    <property type="protein sequence ID" value="RLQ91157.1"/>
    <property type="molecule type" value="Genomic_DNA"/>
</dbReference>
<comment type="caution">
    <text evidence="2">The sequence shown here is derived from an EMBL/GenBank/DDBJ whole genome shotgun (WGS) entry which is preliminary data.</text>
</comment>
<feature type="transmembrane region" description="Helical" evidence="1">
    <location>
        <begin position="152"/>
        <end position="172"/>
    </location>
</feature>
<sequence>MLRDVLDIYNRNIFNIIILSVFLIFPVTIFLFFVITYLYQNDHIQYSNMYALFLILLNFTLIFPPFFLLTWRDMNDNSYNIGELFNYFIKNIGLILAASCFLYLFAAIGSVILFIPTFIGLTMLLLIPIFSDQERIKDVLQQTWKVILKDNIFILLDLLIIISLNLLVWSAISNMIQGFNNNLFVYIILRAFLNALILPLIYIYLTLKYRTITV</sequence>
<keyword evidence="1" id="KW-0812">Transmembrane</keyword>
<proteinExistence type="predicted"/>
<reference evidence="2 3" key="1">
    <citation type="submission" date="2018-10" db="EMBL/GenBank/DDBJ databases">
        <title>Falsibacillus sp. genome draft.</title>
        <authorList>
            <person name="Shi S."/>
        </authorList>
    </citation>
    <scope>NUCLEOTIDE SEQUENCE [LARGE SCALE GENOMIC DNA]</scope>
    <source>
        <strain evidence="2 3">GY 10110</strain>
    </source>
</reference>
<feature type="transmembrane region" description="Helical" evidence="1">
    <location>
        <begin position="50"/>
        <end position="72"/>
    </location>
</feature>
<accession>A0A3L7JK55</accession>
<keyword evidence="3" id="KW-1185">Reference proteome</keyword>
<feature type="transmembrane region" description="Helical" evidence="1">
    <location>
        <begin position="84"/>
        <end position="105"/>
    </location>
</feature>
<dbReference type="Proteomes" id="UP000276770">
    <property type="component" value="Unassembled WGS sequence"/>
</dbReference>
<keyword evidence="1" id="KW-0472">Membrane</keyword>
<evidence type="ECO:0008006" key="4">
    <source>
        <dbReference type="Google" id="ProtNLM"/>
    </source>
</evidence>
<dbReference type="AlphaFoldDB" id="A0A3L7JK55"/>
<organism evidence="2 3">
    <name type="scientific">Falsibacillus albus</name>
    <dbReference type="NCBI Taxonomy" id="2478915"/>
    <lineage>
        <taxon>Bacteria</taxon>
        <taxon>Bacillati</taxon>
        <taxon>Bacillota</taxon>
        <taxon>Bacilli</taxon>
        <taxon>Bacillales</taxon>
        <taxon>Bacillaceae</taxon>
        <taxon>Falsibacillus</taxon>
    </lineage>
</organism>
<gene>
    <name evidence="2" type="ORF">D9X91_20930</name>
</gene>
<feature type="transmembrane region" description="Helical" evidence="1">
    <location>
        <begin position="111"/>
        <end position="131"/>
    </location>
</feature>
<evidence type="ECO:0000256" key="1">
    <source>
        <dbReference type="SAM" id="Phobius"/>
    </source>
</evidence>
<keyword evidence="1" id="KW-1133">Transmembrane helix</keyword>
<feature type="transmembrane region" description="Helical" evidence="1">
    <location>
        <begin position="184"/>
        <end position="205"/>
    </location>
</feature>
<evidence type="ECO:0000313" key="2">
    <source>
        <dbReference type="EMBL" id="RLQ91157.1"/>
    </source>
</evidence>